<keyword evidence="1" id="KW-0413">Isomerase</keyword>
<dbReference type="GO" id="GO:0140098">
    <property type="term" value="F:catalytic activity, acting on RNA"/>
    <property type="evidence" value="ECO:0007669"/>
    <property type="project" value="UniProtKB-ARBA"/>
</dbReference>
<protein>
    <submittedName>
        <fullName evidence="3">Pseudouridylate synthase, 23S RNA-specific</fullName>
        <ecNumber evidence="3">4.2.1.70</ecNumber>
    </submittedName>
</protein>
<keyword evidence="3" id="KW-0456">Lyase</keyword>
<evidence type="ECO:0000256" key="1">
    <source>
        <dbReference type="ARBA" id="ARBA00023235"/>
    </source>
</evidence>
<evidence type="ECO:0000313" key="4">
    <source>
        <dbReference type="Proteomes" id="UP000032266"/>
    </source>
</evidence>
<gene>
    <name evidence="3" type="ORF">YC6258_03854</name>
</gene>
<keyword evidence="4" id="KW-1185">Reference proteome</keyword>
<dbReference type="GO" id="GO:0000455">
    <property type="term" value="P:enzyme-directed rRNA pseudouridine synthesis"/>
    <property type="evidence" value="ECO:0007669"/>
    <property type="project" value="TreeGrafter"/>
</dbReference>
<dbReference type="PANTHER" id="PTHR21600">
    <property type="entry name" value="MITOCHONDRIAL RNA PSEUDOURIDINE SYNTHASE"/>
    <property type="match status" value="1"/>
</dbReference>
<sequence length="256" mass="29339">MQQSILFEDDYLLAVDKIPGMLVHKSWLDSSATQFAQNLAEEYCGQKLHTLHRLDRPASGVLLFGKNPDVARTMLGQFSEQQIRKSYLVIARGWTKVSGVIDAPLAEELDKIADKFAKKDKPAKEAVTEYCKLAHTELAIPVSKYPKARYSLVLAEPKTGRKHQIRRHFRKISHHLVSDTRHGDGRHNDLFIRHFGWKQLALRAMQVEFKHPANGQDVVIHAGLTDSWRDILTQLGWSRLINVLDHPIPDWLHHIQ</sequence>
<accession>A0A0C5V947</accession>
<proteinExistence type="predicted"/>
<name>A0A0C5V947_9GAMM</name>
<feature type="domain" description="Pseudouridine synthase RsuA/RluA-like" evidence="2">
    <location>
        <begin position="12"/>
        <end position="170"/>
    </location>
</feature>
<evidence type="ECO:0000313" key="3">
    <source>
        <dbReference type="EMBL" id="AJQ95890.1"/>
    </source>
</evidence>
<dbReference type="KEGG" id="gsn:YC6258_03854"/>
<dbReference type="GO" id="GO:0004730">
    <property type="term" value="F:pseudouridylate synthase activity"/>
    <property type="evidence" value="ECO:0007669"/>
    <property type="project" value="UniProtKB-EC"/>
</dbReference>
<dbReference type="InterPro" id="IPR050188">
    <property type="entry name" value="RluA_PseudoU_synthase"/>
</dbReference>
<dbReference type="PATRIC" id="fig|1445510.3.peg.3831"/>
<dbReference type="PANTHER" id="PTHR21600:SF56">
    <property type="entry name" value="TRNA PSEUDOURIDINE SYNTHASE C"/>
    <property type="match status" value="1"/>
</dbReference>
<dbReference type="GO" id="GO:0003723">
    <property type="term" value="F:RNA binding"/>
    <property type="evidence" value="ECO:0007669"/>
    <property type="project" value="InterPro"/>
</dbReference>
<dbReference type="InterPro" id="IPR020103">
    <property type="entry name" value="PsdUridine_synth_cat_dom_sf"/>
</dbReference>
<dbReference type="OrthoDB" id="9807829at2"/>
<dbReference type="RefSeq" id="WP_044618045.1">
    <property type="nucleotide sequence ID" value="NZ_CP007142.1"/>
</dbReference>
<dbReference type="AlphaFoldDB" id="A0A0C5V947"/>
<dbReference type="Pfam" id="PF00849">
    <property type="entry name" value="PseudoU_synth_2"/>
    <property type="match status" value="1"/>
</dbReference>
<organism evidence="3 4">
    <name type="scientific">Gynuella sunshinyii YC6258</name>
    <dbReference type="NCBI Taxonomy" id="1445510"/>
    <lineage>
        <taxon>Bacteria</taxon>
        <taxon>Pseudomonadati</taxon>
        <taxon>Pseudomonadota</taxon>
        <taxon>Gammaproteobacteria</taxon>
        <taxon>Oceanospirillales</taxon>
        <taxon>Saccharospirillaceae</taxon>
        <taxon>Gynuella</taxon>
    </lineage>
</organism>
<dbReference type="InterPro" id="IPR006145">
    <property type="entry name" value="PsdUridine_synth_RsuA/RluA"/>
</dbReference>
<dbReference type="HOGENOM" id="CLU_016902_11_4_6"/>
<dbReference type="EC" id="4.2.1.70" evidence="3"/>
<dbReference type="Proteomes" id="UP000032266">
    <property type="component" value="Chromosome"/>
</dbReference>
<reference evidence="3 4" key="1">
    <citation type="submission" date="2014-01" db="EMBL/GenBank/DDBJ databases">
        <title>Full genme sequencing of cellulolytic bacterium Gynuella sunshinyii YC6258T gen. nov., sp. nov.</title>
        <authorList>
            <person name="Khan H."/>
            <person name="Chung E.J."/>
            <person name="Chung Y.R."/>
        </authorList>
    </citation>
    <scope>NUCLEOTIDE SEQUENCE [LARGE SCALE GENOMIC DNA]</scope>
    <source>
        <strain evidence="3 4">YC6258</strain>
    </source>
</reference>
<dbReference type="EMBL" id="CP007142">
    <property type="protein sequence ID" value="AJQ95890.1"/>
    <property type="molecule type" value="Genomic_DNA"/>
</dbReference>
<dbReference type="STRING" id="1445510.YC6258_03854"/>
<evidence type="ECO:0000259" key="2">
    <source>
        <dbReference type="Pfam" id="PF00849"/>
    </source>
</evidence>
<dbReference type="Gene3D" id="3.30.2350.10">
    <property type="entry name" value="Pseudouridine synthase"/>
    <property type="match status" value="1"/>
</dbReference>
<dbReference type="SUPFAM" id="SSF55120">
    <property type="entry name" value="Pseudouridine synthase"/>
    <property type="match status" value="1"/>
</dbReference>
<dbReference type="GO" id="GO:0009982">
    <property type="term" value="F:pseudouridine synthase activity"/>
    <property type="evidence" value="ECO:0007669"/>
    <property type="project" value="InterPro"/>
</dbReference>